<dbReference type="HOGENOM" id="CLU_008625_0_0_1"/>
<keyword evidence="3" id="KW-1003">Cell membrane</keyword>
<dbReference type="InterPro" id="IPR006153">
    <property type="entry name" value="Cation/H_exchanger_TM"/>
</dbReference>
<dbReference type="PANTHER" id="PTHR10110">
    <property type="entry name" value="SODIUM/HYDROGEN EXCHANGER"/>
    <property type="match status" value="1"/>
</dbReference>
<feature type="transmembrane region" description="Helical" evidence="12">
    <location>
        <begin position="241"/>
        <end position="258"/>
    </location>
</feature>
<feature type="transmembrane region" description="Helical" evidence="12">
    <location>
        <begin position="265"/>
        <end position="285"/>
    </location>
</feature>
<evidence type="ECO:0000256" key="1">
    <source>
        <dbReference type="ARBA" id="ARBA00004651"/>
    </source>
</evidence>
<evidence type="ECO:0000256" key="8">
    <source>
        <dbReference type="ARBA" id="ARBA00023136"/>
    </source>
</evidence>
<evidence type="ECO:0000256" key="10">
    <source>
        <dbReference type="ARBA" id="ARBA00047524"/>
    </source>
</evidence>
<feature type="transmembrane region" description="Helical" evidence="12">
    <location>
        <begin position="17"/>
        <end position="36"/>
    </location>
</feature>
<evidence type="ECO:0000256" key="6">
    <source>
        <dbReference type="ARBA" id="ARBA00023053"/>
    </source>
</evidence>
<dbReference type="InterPro" id="IPR018422">
    <property type="entry name" value="Cation/H_exchanger_CPA1"/>
</dbReference>
<evidence type="ECO:0000313" key="15">
    <source>
        <dbReference type="Proteomes" id="UP000001514"/>
    </source>
</evidence>
<accession>D8QQQ1</accession>
<keyword evidence="15" id="KW-1185">Reference proteome</keyword>
<dbReference type="GO" id="GO:0015385">
    <property type="term" value="F:sodium:proton antiporter activity"/>
    <property type="evidence" value="ECO:0000318"/>
    <property type="project" value="GO_Central"/>
</dbReference>
<feature type="transmembrane region" description="Helical" evidence="12">
    <location>
        <begin position="412"/>
        <end position="435"/>
    </location>
</feature>
<feature type="transmembrane region" description="Helical" evidence="12">
    <location>
        <begin position="297"/>
        <end position="321"/>
    </location>
</feature>
<organism evidence="15">
    <name type="scientific">Selaginella moellendorffii</name>
    <name type="common">Spikemoss</name>
    <dbReference type="NCBI Taxonomy" id="88036"/>
    <lineage>
        <taxon>Eukaryota</taxon>
        <taxon>Viridiplantae</taxon>
        <taxon>Streptophyta</taxon>
        <taxon>Embryophyta</taxon>
        <taxon>Tracheophyta</taxon>
        <taxon>Lycopodiopsida</taxon>
        <taxon>Selaginellales</taxon>
        <taxon>Selaginellaceae</taxon>
        <taxon>Selaginella</taxon>
    </lineage>
</organism>
<dbReference type="GO" id="GO:0051453">
    <property type="term" value="P:regulation of intracellular pH"/>
    <property type="evidence" value="ECO:0000318"/>
    <property type="project" value="GO_Central"/>
</dbReference>
<dbReference type="SUPFAM" id="SSF51206">
    <property type="entry name" value="cAMP-binding domain-like"/>
    <property type="match status" value="1"/>
</dbReference>
<evidence type="ECO:0000256" key="12">
    <source>
        <dbReference type="SAM" id="Phobius"/>
    </source>
</evidence>
<feature type="transmembrane region" description="Helical" evidence="12">
    <location>
        <begin position="43"/>
        <end position="62"/>
    </location>
</feature>
<evidence type="ECO:0000256" key="5">
    <source>
        <dbReference type="ARBA" id="ARBA00022989"/>
    </source>
</evidence>
<evidence type="ECO:0000259" key="13">
    <source>
        <dbReference type="PROSITE" id="PS50042"/>
    </source>
</evidence>
<dbReference type="EMBL" id="GL377565">
    <property type="protein sequence ID" value="EFJ38494.1"/>
    <property type="molecule type" value="Genomic_DNA"/>
</dbReference>
<feature type="transmembrane region" description="Helical" evidence="12">
    <location>
        <begin position="111"/>
        <end position="136"/>
    </location>
</feature>
<dbReference type="eggNOG" id="KOG1965">
    <property type="taxonomic scope" value="Eukaryota"/>
</dbReference>
<dbReference type="PANTHER" id="PTHR10110:SF86">
    <property type="entry name" value="SODIUM_HYDROGEN EXCHANGER 7"/>
    <property type="match status" value="1"/>
</dbReference>
<dbReference type="InParanoid" id="D8QQQ1"/>
<evidence type="ECO:0000256" key="3">
    <source>
        <dbReference type="ARBA" id="ARBA00022475"/>
    </source>
</evidence>
<sequence length="1024" mass="114464">MASQDDQSDHGGEGPEIAILFVVVAFFIGTLSRQMVGKIKVPYTVVLLVIGIGLGSLEHGTHRGLGALGQSIRMWSKINPNLILFVFLPALLFDSSFSMEFHQIKRCIIQMLLLAVPGVIISTLCLALVHHCVFPYGWNWSISLLLGGLLSATDPVAVVALLKDLGASKKLNTIIDGEALMNDGTAMVVFELFHQMAMGKHFSPGDVIEFLSKVSLLALGLGLIIGMITVLWLGFIFNDTVMEITLTFAASYFAFFLAQSVAEVSGVLAVMTVGMFLAAFARTAFRGESQQAMHHFWNMVAYFANTIIFLLSGVVIAENILRSQSFIEARDWGYLVLLYLFVQLSRALVVVVLYPGLRYYGYGLSLKEATVLVWAGLRGAVALALSLSSCFAEFRLFMQVSGNVSEITRAKFVFFTGGVVFLTLTINGTTTQFLLRFLRMEKTTDTKRLVLEHVMHDMNMKAVEAYEELGEDEELGPADMTTVYKYIGCLNQFGRGHHPHGLAPNVEDSRSIQLQDTRLRFLNGVQAAYWQMLEEGRISENAALLLMQSVDEALDGVAKQEELSDWTGLRPYVHIPKYLKLLQSKRPFFPQKLVHYLVVERLELGCYVTAAFLRAHVYVRRHIRDFIGETEVTKAVIKESEDEELEAKRFLEDIRLTFSQVLRVVKTKQVVHAILVRLHHYIRSLEKSGLLEEKETVQLSDAIQLELKKLLRKPPTVKIPKGSQVLRDHPFIAALPDHIQAQLVSCAKQCLKLRGNVICEEGSRADGLWLIANGVVKWSKRNLDKNRSLHPVFAHGSTLGLYEVLMGMPYLCELTADSVVQCFFLEASKVLSICRSEPRLEHYFWQESTLAISKIILPETFELLAMHELRLVFESSSTTVSCLRGEVVELRPGETALLVDGFIKRDESDEIIAAPSAVVCPHRASLQASGNTTCVHSFTYLNVLRFSDGSYYGSVLDVVARSRLIIVRCDLFTATSSMSLLPRRSSLGRDSFIQRARMSSFDRKPRSGRARSFATFFQVLTSAF</sequence>
<comment type="catalytic activity">
    <reaction evidence="10">
        <text>Na(+)(in) + H(+)(out) = Na(+)(out) + H(+)(in)</text>
        <dbReference type="Rhea" id="RHEA:29419"/>
        <dbReference type="ChEBI" id="CHEBI:15378"/>
        <dbReference type="ChEBI" id="CHEBI:29101"/>
    </reaction>
</comment>
<evidence type="ECO:0000256" key="4">
    <source>
        <dbReference type="ARBA" id="ARBA00022692"/>
    </source>
</evidence>
<evidence type="ECO:0000313" key="14">
    <source>
        <dbReference type="EMBL" id="EFJ38494.1"/>
    </source>
</evidence>
<feature type="transmembrane region" description="Helical" evidence="12">
    <location>
        <begin position="82"/>
        <end position="99"/>
    </location>
</feature>
<feature type="transmembrane region" description="Helical" evidence="12">
    <location>
        <begin position="369"/>
        <end position="391"/>
    </location>
</feature>
<evidence type="ECO:0000256" key="9">
    <source>
        <dbReference type="ARBA" id="ARBA00023201"/>
    </source>
</evidence>
<keyword evidence="6" id="KW-0915">Sodium</keyword>
<dbReference type="KEGG" id="smo:SELMODRAFT_74518"/>
<protein>
    <recommendedName>
        <fullName evidence="13">Cyclic nucleotide-binding domain-containing protein</fullName>
    </recommendedName>
</protein>
<keyword evidence="8 12" id="KW-0472">Membrane</keyword>
<dbReference type="Proteomes" id="UP000001514">
    <property type="component" value="Unassembled WGS sequence"/>
</dbReference>
<dbReference type="Pfam" id="PF00999">
    <property type="entry name" value="Na_H_Exchanger"/>
    <property type="match status" value="1"/>
</dbReference>
<dbReference type="GO" id="GO:0005886">
    <property type="term" value="C:plasma membrane"/>
    <property type="evidence" value="ECO:0000318"/>
    <property type="project" value="GO_Central"/>
</dbReference>
<feature type="transmembrane region" description="Helical" evidence="12">
    <location>
        <begin position="333"/>
        <end position="357"/>
    </location>
</feature>
<name>D8QQQ1_SELML</name>
<evidence type="ECO:0000256" key="2">
    <source>
        <dbReference type="ARBA" id="ARBA00022448"/>
    </source>
</evidence>
<dbReference type="InterPro" id="IPR000595">
    <property type="entry name" value="cNMP-bd_dom"/>
</dbReference>
<dbReference type="Pfam" id="PF00027">
    <property type="entry name" value="cNMP_binding"/>
    <property type="match status" value="1"/>
</dbReference>
<keyword evidence="4 12" id="KW-0812">Transmembrane</keyword>
<dbReference type="InterPro" id="IPR018490">
    <property type="entry name" value="cNMP-bd_dom_sf"/>
</dbReference>
<dbReference type="AlphaFoldDB" id="D8QQQ1"/>
<reference evidence="14 15" key="1">
    <citation type="journal article" date="2011" name="Science">
        <title>The Selaginella genome identifies genetic changes associated with the evolution of vascular plants.</title>
        <authorList>
            <person name="Banks J.A."/>
            <person name="Nishiyama T."/>
            <person name="Hasebe M."/>
            <person name="Bowman J.L."/>
            <person name="Gribskov M."/>
            <person name="dePamphilis C."/>
            <person name="Albert V.A."/>
            <person name="Aono N."/>
            <person name="Aoyama T."/>
            <person name="Ambrose B.A."/>
            <person name="Ashton N.W."/>
            <person name="Axtell M.J."/>
            <person name="Barker E."/>
            <person name="Barker M.S."/>
            <person name="Bennetzen J.L."/>
            <person name="Bonawitz N.D."/>
            <person name="Chapple C."/>
            <person name="Cheng C."/>
            <person name="Correa L.G."/>
            <person name="Dacre M."/>
            <person name="DeBarry J."/>
            <person name="Dreyer I."/>
            <person name="Elias M."/>
            <person name="Engstrom E.M."/>
            <person name="Estelle M."/>
            <person name="Feng L."/>
            <person name="Finet C."/>
            <person name="Floyd S.K."/>
            <person name="Frommer W.B."/>
            <person name="Fujita T."/>
            <person name="Gramzow L."/>
            <person name="Gutensohn M."/>
            <person name="Harholt J."/>
            <person name="Hattori M."/>
            <person name="Heyl A."/>
            <person name="Hirai T."/>
            <person name="Hiwatashi Y."/>
            <person name="Ishikawa M."/>
            <person name="Iwata M."/>
            <person name="Karol K.G."/>
            <person name="Koehler B."/>
            <person name="Kolukisaoglu U."/>
            <person name="Kubo M."/>
            <person name="Kurata T."/>
            <person name="Lalonde S."/>
            <person name="Li K."/>
            <person name="Li Y."/>
            <person name="Litt A."/>
            <person name="Lyons E."/>
            <person name="Manning G."/>
            <person name="Maruyama T."/>
            <person name="Michael T.P."/>
            <person name="Mikami K."/>
            <person name="Miyazaki S."/>
            <person name="Morinaga S."/>
            <person name="Murata T."/>
            <person name="Mueller-Roeber B."/>
            <person name="Nelson D.R."/>
            <person name="Obara M."/>
            <person name="Oguri Y."/>
            <person name="Olmstead R.G."/>
            <person name="Onodera N."/>
            <person name="Petersen B.L."/>
            <person name="Pils B."/>
            <person name="Prigge M."/>
            <person name="Rensing S.A."/>
            <person name="Riano-Pachon D.M."/>
            <person name="Roberts A.W."/>
            <person name="Sato Y."/>
            <person name="Scheller H.V."/>
            <person name="Schulz B."/>
            <person name="Schulz C."/>
            <person name="Shakirov E.V."/>
            <person name="Shibagaki N."/>
            <person name="Shinohara N."/>
            <person name="Shippen D.E."/>
            <person name="Soerensen I."/>
            <person name="Sotooka R."/>
            <person name="Sugimoto N."/>
            <person name="Sugita M."/>
            <person name="Sumikawa N."/>
            <person name="Tanurdzic M."/>
            <person name="Theissen G."/>
            <person name="Ulvskov P."/>
            <person name="Wakazuki S."/>
            <person name="Weng J.K."/>
            <person name="Willats W.W."/>
            <person name="Wipf D."/>
            <person name="Wolf P.G."/>
            <person name="Yang L."/>
            <person name="Zimmer A.D."/>
            <person name="Zhu Q."/>
            <person name="Mitros T."/>
            <person name="Hellsten U."/>
            <person name="Loque D."/>
            <person name="Otillar R."/>
            <person name="Salamov A."/>
            <person name="Schmutz J."/>
            <person name="Shapiro H."/>
            <person name="Lindquist E."/>
            <person name="Lucas S."/>
            <person name="Rokhsar D."/>
            <person name="Grigoriev I.V."/>
        </authorList>
    </citation>
    <scope>NUCLEOTIDE SEQUENCE [LARGE SCALE GENOMIC DNA]</scope>
</reference>
<comment type="subcellular location">
    <subcellularLocation>
        <location evidence="1">Cell membrane</location>
        <topology evidence="1">Multi-pass membrane protein</topology>
    </subcellularLocation>
</comment>
<evidence type="ECO:0000256" key="11">
    <source>
        <dbReference type="ARBA" id="ARBA00047912"/>
    </source>
</evidence>
<dbReference type="GO" id="GO:0071805">
    <property type="term" value="P:potassium ion transmembrane transport"/>
    <property type="evidence" value="ECO:0000318"/>
    <property type="project" value="GO_Central"/>
</dbReference>
<dbReference type="CDD" id="cd00038">
    <property type="entry name" value="CAP_ED"/>
    <property type="match status" value="1"/>
</dbReference>
<keyword evidence="2" id="KW-0813">Transport</keyword>
<dbReference type="Gramene" id="EFJ38494">
    <property type="protein sequence ID" value="EFJ38494"/>
    <property type="gene ID" value="SELMODRAFT_74518"/>
</dbReference>
<dbReference type="FunCoup" id="D8QQQ1">
    <property type="interactions" value="39"/>
</dbReference>
<gene>
    <name evidence="14" type="ORF">SELMODRAFT_74518</name>
</gene>
<dbReference type="Gene3D" id="2.60.120.10">
    <property type="entry name" value="Jelly Rolls"/>
    <property type="match status" value="1"/>
</dbReference>
<dbReference type="STRING" id="88036.D8QQQ1"/>
<dbReference type="InterPro" id="IPR014710">
    <property type="entry name" value="RmlC-like_jellyroll"/>
</dbReference>
<feature type="transmembrane region" description="Helical" evidence="12">
    <location>
        <begin position="216"/>
        <end position="235"/>
    </location>
</feature>
<evidence type="ECO:0000256" key="7">
    <source>
        <dbReference type="ARBA" id="ARBA00023065"/>
    </source>
</evidence>
<dbReference type="GO" id="GO:0015386">
    <property type="term" value="F:potassium:proton antiporter activity"/>
    <property type="evidence" value="ECO:0000318"/>
    <property type="project" value="GO_Central"/>
</dbReference>
<comment type="catalytic activity">
    <reaction evidence="11">
        <text>K(+)(in) + H(+)(out) = K(+)(out) + H(+)(in)</text>
        <dbReference type="Rhea" id="RHEA:29467"/>
        <dbReference type="ChEBI" id="CHEBI:15378"/>
        <dbReference type="ChEBI" id="CHEBI:29103"/>
    </reaction>
</comment>
<proteinExistence type="predicted"/>
<dbReference type="PROSITE" id="PS50042">
    <property type="entry name" value="CNMP_BINDING_3"/>
    <property type="match status" value="1"/>
</dbReference>
<dbReference type="Gene3D" id="6.10.140.1330">
    <property type="match status" value="1"/>
</dbReference>
<keyword evidence="7" id="KW-0406">Ion transport</keyword>
<keyword evidence="5 12" id="KW-1133">Transmembrane helix</keyword>
<feature type="transmembrane region" description="Helical" evidence="12">
    <location>
        <begin position="142"/>
        <end position="162"/>
    </location>
</feature>
<dbReference type="OMA" id="CERHINA"/>
<dbReference type="GO" id="GO:0098719">
    <property type="term" value="P:sodium ion import across plasma membrane"/>
    <property type="evidence" value="ECO:0000318"/>
    <property type="project" value="GO_Central"/>
</dbReference>
<feature type="domain" description="Cyclic nucleotide-binding" evidence="13">
    <location>
        <begin position="731"/>
        <end position="826"/>
    </location>
</feature>
<keyword evidence="9" id="KW-0739">Sodium transport</keyword>